<dbReference type="PROSITE" id="PS52016">
    <property type="entry name" value="TONB_DEPENDENT_REC_3"/>
    <property type="match status" value="1"/>
</dbReference>
<organism evidence="11 12">
    <name type="scientific">Gilvimarinus xylanilyticus</name>
    <dbReference type="NCBI Taxonomy" id="2944139"/>
    <lineage>
        <taxon>Bacteria</taxon>
        <taxon>Pseudomonadati</taxon>
        <taxon>Pseudomonadota</taxon>
        <taxon>Gammaproteobacteria</taxon>
        <taxon>Cellvibrionales</taxon>
        <taxon>Cellvibrionaceae</taxon>
        <taxon>Gilvimarinus</taxon>
    </lineage>
</organism>
<evidence type="ECO:0000256" key="2">
    <source>
        <dbReference type="ARBA" id="ARBA00022448"/>
    </source>
</evidence>
<dbReference type="EMBL" id="JAMFTH010000001">
    <property type="protein sequence ID" value="MCP8897706.1"/>
    <property type="molecule type" value="Genomic_DNA"/>
</dbReference>
<dbReference type="Pfam" id="PF07715">
    <property type="entry name" value="Plug"/>
    <property type="match status" value="1"/>
</dbReference>
<evidence type="ECO:0000256" key="3">
    <source>
        <dbReference type="ARBA" id="ARBA00022452"/>
    </source>
</evidence>
<keyword evidence="8" id="KW-0732">Signal</keyword>
<feature type="signal peptide" evidence="8">
    <location>
        <begin position="1"/>
        <end position="26"/>
    </location>
</feature>
<dbReference type="InterPro" id="IPR036942">
    <property type="entry name" value="Beta-barrel_TonB_sf"/>
</dbReference>
<reference evidence="11" key="2">
    <citation type="submission" date="2023-01" db="EMBL/GenBank/DDBJ databases">
        <title>Gilvimarinus xylanilyticus HB14 isolated from Caulerpa lentillifera aquaculture base in Hainan, China.</title>
        <authorList>
            <person name="Zhang Y.-J."/>
        </authorList>
    </citation>
    <scope>NUCLEOTIDE SEQUENCE</scope>
    <source>
        <strain evidence="11">HB14</strain>
    </source>
</reference>
<dbReference type="RefSeq" id="WP_253966008.1">
    <property type="nucleotide sequence ID" value="NZ_JAMFTH010000001.1"/>
</dbReference>
<evidence type="ECO:0000256" key="1">
    <source>
        <dbReference type="ARBA" id="ARBA00004571"/>
    </source>
</evidence>
<dbReference type="GO" id="GO:0009279">
    <property type="term" value="C:cell outer membrane"/>
    <property type="evidence" value="ECO:0007669"/>
    <property type="project" value="UniProtKB-SubCell"/>
</dbReference>
<dbReference type="AlphaFoldDB" id="A0A9X2HW68"/>
<evidence type="ECO:0000256" key="8">
    <source>
        <dbReference type="SAM" id="SignalP"/>
    </source>
</evidence>
<dbReference type="PANTHER" id="PTHR40980">
    <property type="entry name" value="PLUG DOMAIN-CONTAINING PROTEIN"/>
    <property type="match status" value="1"/>
</dbReference>
<comment type="caution">
    <text evidence="11">The sequence shown here is derived from an EMBL/GenBank/DDBJ whole genome shotgun (WGS) entry which is preliminary data.</text>
</comment>
<dbReference type="Gene3D" id="2.170.130.10">
    <property type="entry name" value="TonB-dependent receptor, plug domain"/>
    <property type="match status" value="1"/>
</dbReference>
<dbReference type="PANTHER" id="PTHR40980:SF4">
    <property type="entry name" value="TONB-DEPENDENT RECEPTOR-LIKE BETA-BARREL DOMAIN-CONTAINING PROTEIN"/>
    <property type="match status" value="1"/>
</dbReference>
<evidence type="ECO:0000256" key="7">
    <source>
        <dbReference type="PROSITE-ProRule" id="PRU01360"/>
    </source>
</evidence>
<proteinExistence type="inferred from homology"/>
<evidence type="ECO:0000256" key="5">
    <source>
        <dbReference type="ARBA" id="ARBA00023136"/>
    </source>
</evidence>
<keyword evidence="11" id="KW-0675">Receptor</keyword>
<gene>
    <name evidence="11" type="ORF">M6D89_00180</name>
</gene>
<accession>A0A9X2HW68</accession>
<evidence type="ECO:0000313" key="11">
    <source>
        <dbReference type="EMBL" id="MCP8897706.1"/>
    </source>
</evidence>
<feature type="chain" id="PRO_5040773522" evidence="8">
    <location>
        <begin position="27"/>
        <end position="868"/>
    </location>
</feature>
<dbReference type="InterPro" id="IPR041700">
    <property type="entry name" value="OMP_b-brl_3"/>
</dbReference>
<reference evidence="11" key="1">
    <citation type="submission" date="2022-05" db="EMBL/GenBank/DDBJ databases">
        <authorList>
            <person name="Sun H.-N."/>
        </authorList>
    </citation>
    <scope>NUCLEOTIDE SEQUENCE</scope>
    <source>
        <strain evidence="11">HB14</strain>
    </source>
</reference>
<sequence length="868" mass="95660">MLATQPLFKKCALAALCAAVCNGAMAAEGDEQQPQTIVAPVMEEVLVSASPIADSQAQSIALQRDAVNVVSAIAADDIGRFPDHTAAAALARLPAVAVQRDQGQPRYIQVRGAPARWTTVSFDGINVIGAEERVFRFDSVPAAVMDSVEVSKTLTPAMSSEALAGRVDIHTYSPLESDGFSADIDVGYGPMELGDGDQERYAGRLAWGGDTFGAVVALSTFSMEQVTDNNEIGYDENDAPTFFDFRSYKLERETNSAMAKFEYAPSEAHHFVLSSLYTEFLDHEQRNMYVLSLEDAIAGNRGPDAGELIGVPIEGWLQDGNYENSTFTNTLGGDHFAGEWEINWRLNYTQTESNVELPIILRNQTDPLEFASLTYDHTDRGFPQVQLYSTEFNEQGMPVMGEASSSLNQTGFGFDGLVNYLINSETDAYTAKLDFTRAWTMGSADSELKFGVQYDDREATSPGSSSAFVAVGPMAQAIGFDWNPNQYVTDESWDTDFDRGVDITYVDNAGLRNELDSALAALTDAGLVNPDEFISPDSSYQVNEKIASAYLMNTWTWDRHQILVGVRIEQTDLTSEGFLNDGTSTTPITLDSDELQVYPSIHWNFEVTDDLKYRLALVTGSSRPTFNQMRAGASISDAGATVSGGNPEVENEFAKGVDTSLEWYFADAAVASIGAFYRDVDNVLFDSVTTVGDDRYNSDGIDRSDYEYQTTLNGDDGKLAGVELAYQQQWSFLPEPFDGFGMQANVAFLDGEFTTPDGRTTAFPGTSDQIINSSVYYENFGWSVRLNWQWRDAWLDDISPDADGDYYWQDTERLDLSIRYQITEAIGLYADVNNLTDETGIRYQGNESRPVEIEGFGKRYLFGVRASF</sequence>
<dbReference type="InterPro" id="IPR039426">
    <property type="entry name" value="TonB-dep_rcpt-like"/>
</dbReference>
<evidence type="ECO:0000313" key="12">
    <source>
        <dbReference type="Proteomes" id="UP001139319"/>
    </source>
</evidence>
<keyword evidence="6 7" id="KW-0998">Cell outer membrane</keyword>
<dbReference type="Gene3D" id="2.40.170.20">
    <property type="entry name" value="TonB-dependent receptor, beta-barrel domain"/>
    <property type="match status" value="1"/>
</dbReference>
<keyword evidence="2 7" id="KW-0813">Transport</keyword>
<evidence type="ECO:0000256" key="4">
    <source>
        <dbReference type="ARBA" id="ARBA00022692"/>
    </source>
</evidence>
<comment type="subcellular location">
    <subcellularLocation>
        <location evidence="1 7">Cell outer membrane</location>
        <topology evidence="1 7">Multi-pass membrane protein</topology>
    </subcellularLocation>
</comment>
<dbReference type="SUPFAM" id="SSF56935">
    <property type="entry name" value="Porins"/>
    <property type="match status" value="1"/>
</dbReference>
<keyword evidence="3 7" id="KW-1134">Transmembrane beta strand</keyword>
<keyword evidence="4 7" id="KW-0812">Transmembrane</keyword>
<name>A0A9X2HW68_9GAMM</name>
<feature type="domain" description="Outer membrane protein beta-barrel" evidence="10">
    <location>
        <begin position="536"/>
        <end position="764"/>
    </location>
</feature>
<dbReference type="NCBIfam" id="TIGR01782">
    <property type="entry name" value="TonB-Xanth-Caul"/>
    <property type="match status" value="1"/>
</dbReference>
<evidence type="ECO:0000259" key="9">
    <source>
        <dbReference type="Pfam" id="PF07715"/>
    </source>
</evidence>
<protein>
    <submittedName>
        <fullName evidence="11">TonB-dependent receptor</fullName>
    </submittedName>
</protein>
<dbReference type="InterPro" id="IPR037066">
    <property type="entry name" value="Plug_dom_sf"/>
</dbReference>
<dbReference type="InterPro" id="IPR012910">
    <property type="entry name" value="Plug_dom"/>
</dbReference>
<dbReference type="Pfam" id="PF14905">
    <property type="entry name" value="OMP_b-brl_3"/>
    <property type="match status" value="1"/>
</dbReference>
<keyword evidence="5 7" id="KW-0472">Membrane</keyword>
<keyword evidence="12" id="KW-1185">Reference proteome</keyword>
<comment type="similarity">
    <text evidence="7">Belongs to the TonB-dependent receptor family.</text>
</comment>
<feature type="domain" description="TonB-dependent receptor plug" evidence="9">
    <location>
        <begin position="64"/>
        <end position="165"/>
    </location>
</feature>
<evidence type="ECO:0000256" key="6">
    <source>
        <dbReference type="ARBA" id="ARBA00023237"/>
    </source>
</evidence>
<dbReference type="InterPro" id="IPR010104">
    <property type="entry name" value="TonB_rcpt_bac"/>
</dbReference>
<dbReference type="Proteomes" id="UP001139319">
    <property type="component" value="Unassembled WGS sequence"/>
</dbReference>
<evidence type="ECO:0000259" key="10">
    <source>
        <dbReference type="Pfam" id="PF14905"/>
    </source>
</evidence>